<evidence type="ECO:0000313" key="2">
    <source>
        <dbReference type="Proteomes" id="UP000829354"/>
    </source>
</evidence>
<dbReference type="AlphaFoldDB" id="A0AAE9FJE3"/>
<proteinExistence type="predicted"/>
<dbReference type="PANTHER" id="PTHR22899:SF0">
    <property type="entry name" value="F-BOX ASSOCIATED DOMAIN-CONTAINING PROTEIN-RELATED"/>
    <property type="match status" value="1"/>
</dbReference>
<dbReference type="PANTHER" id="PTHR22899">
    <property type="entry name" value="CYCLIN-RELATED F-BOX FAMILY"/>
    <property type="match status" value="1"/>
</dbReference>
<protein>
    <recommendedName>
        <fullName evidence="3">F-box domain-containing protein</fullName>
    </recommendedName>
</protein>
<dbReference type="InterPro" id="IPR053222">
    <property type="entry name" value="Zygotic_Embryogenesis-Asso"/>
</dbReference>
<evidence type="ECO:0008006" key="3">
    <source>
        <dbReference type="Google" id="ProtNLM"/>
    </source>
</evidence>
<reference evidence="1 2" key="1">
    <citation type="submission" date="2022-04" db="EMBL/GenBank/DDBJ databases">
        <title>Chromosome-level reference genomes for two strains of Caenorhabditis briggsae: an improved platform for comparative genomics.</title>
        <authorList>
            <person name="Stevens L."/>
            <person name="Andersen E."/>
        </authorList>
    </citation>
    <scope>NUCLEOTIDE SEQUENCE [LARGE SCALE GENOMIC DNA]</scope>
    <source>
        <strain evidence="1">VX34</strain>
        <tissue evidence="1">Whole-organism</tissue>
    </source>
</reference>
<evidence type="ECO:0000313" key="1">
    <source>
        <dbReference type="EMBL" id="UMM40936.1"/>
    </source>
</evidence>
<gene>
    <name evidence="1" type="ORF">L5515_017419</name>
</gene>
<organism evidence="1 2">
    <name type="scientific">Caenorhabditis briggsae</name>
    <dbReference type="NCBI Taxonomy" id="6238"/>
    <lineage>
        <taxon>Eukaryota</taxon>
        <taxon>Metazoa</taxon>
        <taxon>Ecdysozoa</taxon>
        <taxon>Nematoda</taxon>
        <taxon>Chromadorea</taxon>
        <taxon>Rhabditida</taxon>
        <taxon>Rhabditina</taxon>
        <taxon>Rhabditomorpha</taxon>
        <taxon>Rhabditoidea</taxon>
        <taxon>Rhabditidae</taxon>
        <taxon>Peloderinae</taxon>
        <taxon>Caenorhabditis</taxon>
    </lineage>
</organism>
<sequence length="360" mass="42124">MDNKEKESEDDDNILEILKLSTACVGKIINSMEFTDAFTLSSLSNRSKNCVRSANYQIAGMKFEFCNSEDDDRILLARTTHALADSIIEPRDSHPQRWSIFLPKREVMGIFTYRYKDFNLVGRTNVDCKELVTNHLMNVFKTDKTYVTIRRTIKNLPDFFLWKYVKKFTYVEVSPEKDETLNITTDDINFVLGTVKSLNYRFSVNINEKVFKLKNSIYDECELLCFDDAHWLDTENLLTHTPLLKKLRLNGIHGKQINTVLKHMIRGDSSKLVEFSTFAGYRFVENDIFDGIETKIENIQKRKTTDGRFQISYCTDINNIRVTIENPQNELLLNAWIAELEEELRSKNRRKWRARMTGND</sequence>
<dbReference type="Proteomes" id="UP000829354">
    <property type="component" value="Chromosome X"/>
</dbReference>
<dbReference type="EMBL" id="CP092625">
    <property type="protein sequence ID" value="UMM40936.1"/>
    <property type="molecule type" value="Genomic_DNA"/>
</dbReference>
<keyword evidence="2" id="KW-1185">Reference proteome</keyword>
<name>A0AAE9FJE3_CAEBR</name>
<accession>A0AAE9FJE3</accession>